<reference evidence="1" key="1">
    <citation type="submission" date="2023-11" db="EMBL/GenBank/DDBJ databases">
        <title>Gracilibacillus pellucida a moderately halophilic bacterium isolated from saline soil in Xinjiang province.</title>
        <authorList>
            <person name="Zhang Z."/>
            <person name="Tan F."/>
            <person name="Wang Y."/>
            <person name="Xia M."/>
        </authorList>
    </citation>
    <scope>NUCLEOTIDE SEQUENCE</scope>
    <source>
        <strain evidence="1">S3-1-1</strain>
    </source>
</reference>
<dbReference type="Proteomes" id="UP001277972">
    <property type="component" value="Unassembled WGS sequence"/>
</dbReference>
<sequence length="262" mass="28802">MLYFIYFLLGFIATLIGAIAGLGGGIIIKPLLDLLGDYNLQSISVLSVFTVFMMAVVSLISSKQFRKQIDKTQSLYIAIGSINGGLIGKFIFRFLIEQEIVTNQIVGQIQSAMLVGIMVIILILMNFRHLFTTYKLSHPTSIVAIGFLLGILSAFLGIGGGPLNVAILCWLFSMNTKQATINSVFIIFFSQLAAISVIVFGNNWSSYQLHMLPAMIIGGALGGLLGSRFAILINTNQIMKVFNVTIFCIMFINIYNFFHTSQ</sequence>
<keyword evidence="2" id="KW-1185">Reference proteome</keyword>
<evidence type="ECO:0000313" key="2">
    <source>
        <dbReference type="Proteomes" id="UP001277972"/>
    </source>
</evidence>
<comment type="caution">
    <text evidence="1">The sequence shown here is derived from an EMBL/GenBank/DDBJ whole genome shotgun (WGS) entry which is preliminary data.</text>
</comment>
<accession>A0ACC6M4A5</accession>
<protein>
    <submittedName>
        <fullName evidence="1">Sulfite exporter TauE/SafE family protein</fullName>
    </submittedName>
</protein>
<evidence type="ECO:0000313" key="1">
    <source>
        <dbReference type="EMBL" id="MDX8045647.1"/>
    </source>
</evidence>
<dbReference type="EMBL" id="JAWZSR010000003">
    <property type="protein sequence ID" value="MDX8045647.1"/>
    <property type="molecule type" value="Genomic_DNA"/>
</dbReference>
<organism evidence="1 2">
    <name type="scientific">Gracilibacillus pellucidus</name>
    <dbReference type="NCBI Taxonomy" id="3095368"/>
    <lineage>
        <taxon>Bacteria</taxon>
        <taxon>Bacillati</taxon>
        <taxon>Bacillota</taxon>
        <taxon>Bacilli</taxon>
        <taxon>Bacillales</taxon>
        <taxon>Bacillaceae</taxon>
        <taxon>Gracilibacillus</taxon>
    </lineage>
</organism>
<name>A0ACC6M4A5_9BACI</name>
<gene>
    <name evidence="1" type="ORF">SH601_06560</name>
</gene>
<proteinExistence type="predicted"/>